<reference evidence="2" key="1">
    <citation type="submission" date="2018-05" db="EMBL/GenBank/DDBJ databases">
        <authorList>
            <person name="Lanie J.A."/>
            <person name="Ng W.-L."/>
            <person name="Kazmierczak K.M."/>
            <person name="Andrzejewski T.M."/>
            <person name="Davidsen T.M."/>
            <person name="Wayne K.J."/>
            <person name="Tettelin H."/>
            <person name="Glass J.I."/>
            <person name="Rusch D."/>
            <person name="Podicherti R."/>
            <person name="Tsui H.-C.T."/>
            <person name="Winkler M.E."/>
        </authorList>
    </citation>
    <scope>NUCLEOTIDE SEQUENCE</scope>
</reference>
<protein>
    <submittedName>
        <fullName evidence="2">Uncharacterized protein</fullName>
    </submittedName>
</protein>
<sequence length="86" mass="10291">MPKIQSNIKKIVFEDEMIVDSIDRVITAVQLLEARGRILTRERAKYEKLKEENAELKRKNNELKELIKQHYSYIKDFPKSQLEETK</sequence>
<name>A0A382R1D2_9ZZZZ</name>
<proteinExistence type="predicted"/>
<feature type="coiled-coil region" evidence="1">
    <location>
        <begin position="39"/>
        <end position="69"/>
    </location>
</feature>
<dbReference type="AlphaFoldDB" id="A0A382R1D2"/>
<evidence type="ECO:0000313" key="2">
    <source>
        <dbReference type="EMBL" id="SVC90888.1"/>
    </source>
</evidence>
<evidence type="ECO:0000256" key="1">
    <source>
        <dbReference type="SAM" id="Coils"/>
    </source>
</evidence>
<gene>
    <name evidence="2" type="ORF">METZ01_LOCUS343742</name>
</gene>
<dbReference type="EMBL" id="UINC01118034">
    <property type="protein sequence ID" value="SVC90888.1"/>
    <property type="molecule type" value="Genomic_DNA"/>
</dbReference>
<organism evidence="2">
    <name type="scientific">marine metagenome</name>
    <dbReference type="NCBI Taxonomy" id="408172"/>
    <lineage>
        <taxon>unclassified sequences</taxon>
        <taxon>metagenomes</taxon>
        <taxon>ecological metagenomes</taxon>
    </lineage>
</organism>
<accession>A0A382R1D2</accession>
<keyword evidence="1" id="KW-0175">Coiled coil</keyword>